<dbReference type="Pfam" id="PF02843">
    <property type="entry name" value="GARS_C"/>
    <property type="match status" value="1"/>
</dbReference>
<dbReference type="InterPro" id="IPR037123">
    <property type="entry name" value="PRibGlycinamide_synth_C_sf"/>
</dbReference>
<evidence type="ECO:0000256" key="1">
    <source>
        <dbReference type="ARBA" id="ARBA00038345"/>
    </source>
</evidence>
<reference evidence="5" key="1">
    <citation type="journal article" date="2014" name="Front. Microbiol.">
        <title>High frequency of phylogenetically diverse reductive dehalogenase-homologous genes in deep subseafloor sedimentary metagenomes.</title>
        <authorList>
            <person name="Kawai M."/>
            <person name="Futagami T."/>
            <person name="Toyoda A."/>
            <person name="Takaki Y."/>
            <person name="Nishi S."/>
            <person name="Hori S."/>
            <person name="Arai W."/>
            <person name="Tsubouchi T."/>
            <person name="Morono Y."/>
            <person name="Uchiyama I."/>
            <person name="Ito T."/>
            <person name="Fujiyama A."/>
            <person name="Inagaki F."/>
            <person name="Takami H."/>
        </authorList>
    </citation>
    <scope>NUCLEOTIDE SEQUENCE</scope>
    <source>
        <strain evidence="5">Expedition CK06-06</strain>
    </source>
</reference>
<feature type="domain" description="Phosphoribosylglycinamide synthetase C-domain" evidence="4">
    <location>
        <begin position="1"/>
        <end position="49"/>
    </location>
</feature>
<dbReference type="PANTHER" id="PTHR43472">
    <property type="entry name" value="PHOSPHORIBOSYLAMINE--GLYCINE LIGASE"/>
    <property type="match status" value="1"/>
</dbReference>
<feature type="non-terminal residue" evidence="5">
    <location>
        <position position="1"/>
    </location>
</feature>
<dbReference type="EMBL" id="BARW01035397">
    <property type="protein sequence ID" value="GAJ20061.1"/>
    <property type="molecule type" value="Genomic_DNA"/>
</dbReference>
<organism evidence="5">
    <name type="scientific">marine sediment metagenome</name>
    <dbReference type="NCBI Taxonomy" id="412755"/>
    <lineage>
        <taxon>unclassified sequences</taxon>
        <taxon>metagenomes</taxon>
        <taxon>ecological metagenomes</taxon>
    </lineage>
</organism>
<accession>X1VSC9</accession>
<dbReference type="InterPro" id="IPR011054">
    <property type="entry name" value="Rudment_hybrid_motif"/>
</dbReference>
<dbReference type="InterPro" id="IPR020560">
    <property type="entry name" value="PRibGlycinamide_synth_C-dom"/>
</dbReference>
<comment type="similarity">
    <text evidence="1">Belongs to the GARS family.</text>
</comment>
<gene>
    <name evidence="5" type="ORF">S12H4_55214</name>
</gene>
<proteinExistence type="inferred from homology"/>
<dbReference type="InterPro" id="IPR000115">
    <property type="entry name" value="PRibGlycinamide_synth"/>
</dbReference>
<dbReference type="AlphaFoldDB" id="X1VSC9"/>
<dbReference type="Gene3D" id="3.90.600.10">
    <property type="entry name" value="Phosphoribosylglycinamide synthetase, C-terminal domain"/>
    <property type="match status" value="1"/>
</dbReference>
<dbReference type="SUPFAM" id="SSF51246">
    <property type="entry name" value="Rudiment single hybrid motif"/>
    <property type="match status" value="1"/>
</dbReference>
<name>X1VSC9_9ZZZZ</name>
<dbReference type="GO" id="GO:0004637">
    <property type="term" value="F:phosphoribosylamine-glycine ligase activity"/>
    <property type="evidence" value="ECO:0007669"/>
    <property type="project" value="InterPro"/>
</dbReference>
<dbReference type="PANTHER" id="PTHR43472:SF1">
    <property type="entry name" value="PHOSPHORIBOSYLAMINE--GLYCINE LIGASE, CHLOROPLASTIC"/>
    <property type="match status" value="1"/>
</dbReference>
<dbReference type="SMART" id="SM01210">
    <property type="entry name" value="GARS_C"/>
    <property type="match status" value="1"/>
</dbReference>
<evidence type="ECO:0000256" key="3">
    <source>
        <dbReference type="ARBA" id="ARBA00042864"/>
    </source>
</evidence>
<evidence type="ECO:0000313" key="5">
    <source>
        <dbReference type="EMBL" id="GAJ20061.1"/>
    </source>
</evidence>
<dbReference type="GO" id="GO:0009113">
    <property type="term" value="P:purine nucleobase biosynthetic process"/>
    <property type="evidence" value="ECO:0007669"/>
    <property type="project" value="InterPro"/>
</dbReference>
<evidence type="ECO:0000259" key="4">
    <source>
        <dbReference type="SMART" id="SM01210"/>
    </source>
</evidence>
<evidence type="ECO:0000256" key="2">
    <source>
        <dbReference type="ARBA" id="ARBA00042242"/>
    </source>
</evidence>
<protein>
    <recommendedName>
        <fullName evidence="2">Glycinamide ribonucleotide synthetase</fullName>
    </recommendedName>
    <alternativeName>
        <fullName evidence="3">Phosphoribosylglycinamide synthetase</fullName>
    </alternativeName>
</protein>
<sequence>GEVLTNGGRVLTVVASGKTITEARERVYDNISRVHFEGCHYRKDIAQVKDG</sequence>
<comment type="caution">
    <text evidence="5">The sequence shown here is derived from an EMBL/GenBank/DDBJ whole genome shotgun (WGS) entry which is preliminary data.</text>
</comment>